<name>A0ABV3MVD6_9GAMM</name>
<sequence length="167" mass="19109">MMVTSVKSNLGLIDQANLKSDEKVLLKLNYPMFPDEVSLLIKKGKYLVLSTDFYSKLDKCRMYSQSEFPLKSLPWIIDRIENGFWKKPAEGGLSDFERSVSSEFEGEVIGINVKMHCCAENLNGFNIWNTSRTSYLNKMSNQGWDVPVYMLKDGLLDELKKIAAKYS</sequence>
<evidence type="ECO:0000313" key="2">
    <source>
        <dbReference type="Proteomes" id="UP001554427"/>
    </source>
</evidence>
<comment type="caution">
    <text evidence="1">The sequence shown here is derived from an EMBL/GenBank/DDBJ whole genome shotgun (WGS) entry which is preliminary data.</text>
</comment>
<organism evidence="1 2">
    <name type="scientific">Aliikangiella maris</name>
    <dbReference type="NCBI Taxonomy" id="3162458"/>
    <lineage>
        <taxon>Bacteria</taxon>
        <taxon>Pseudomonadati</taxon>
        <taxon>Pseudomonadota</taxon>
        <taxon>Gammaproteobacteria</taxon>
        <taxon>Oceanospirillales</taxon>
        <taxon>Pleioneaceae</taxon>
        <taxon>Aliikangiella</taxon>
    </lineage>
</organism>
<keyword evidence="2" id="KW-1185">Reference proteome</keyword>
<protein>
    <submittedName>
        <fullName evidence="1">Uncharacterized protein</fullName>
    </submittedName>
</protein>
<accession>A0ABV3MVD6</accession>
<dbReference type="Proteomes" id="UP001554427">
    <property type="component" value="Unassembled WGS sequence"/>
</dbReference>
<dbReference type="RefSeq" id="WP_367024498.1">
    <property type="nucleotide sequence ID" value="NZ_JBFDAH010000085.1"/>
</dbReference>
<gene>
    <name evidence="1" type="ORF">ABVT42_22070</name>
</gene>
<dbReference type="EMBL" id="JBFDAH010000085">
    <property type="protein sequence ID" value="MEW4368161.1"/>
    <property type="molecule type" value="Genomic_DNA"/>
</dbReference>
<reference evidence="1 2" key="1">
    <citation type="submission" date="2024-06" db="EMBL/GenBank/DDBJ databases">
        <title>Aliikangiella maris sp. nov., sp. nov., a phycosphere bacterium isolated from seawater and ecosystem role in Phaeocystis globosa blooms.</title>
        <authorList>
            <person name="Li F."/>
        </authorList>
    </citation>
    <scope>NUCLEOTIDE SEQUENCE [LARGE SCALE GENOMIC DNA]</scope>
    <source>
        <strain evidence="1 2">GXAS 306</strain>
    </source>
</reference>
<evidence type="ECO:0000313" key="1">
    <source>
        <dbReference type="EMBL" id="MEW4368161.1"/>
    </source>
</evidence>
<proteinExistence type="predicted"/>